<reference evidence="1" key="1">
    <citation type="submission" date="2015-12" db="EMBL/GenBank/DDBJ databases">
        <authorList>
            <person name="Bansal K."/>
            <person name="Midha S."/>
            <person name="Patil P.B."/>
        </authorList>
    </citation>
    <scope>NUCLEOTIDE SEQUENCE</scope>
    <source>
        <strain evidence="1">LMG867</strain>
    </source>
</reference>
<dbReference type="EMBL" id="LOKL01000153">
    <property type="protein sequence ID" value="MBZ3926189.1"/>
    <property type="molecule type" value="Genomic_DNA"/>
</dbReference>
<dbReference type="RefSeq" id="WP_089113690.1">
    <property type="nucleotide sequence ID" value="NZ_LOKL01000153.1"/>
</dbReference>
<name>A0AAW4RT19_XANCI</name>
<organism evidence="1 2">
    <name type="scientific">Xanthomonas citri pv. sesbaniae</name>
    <dbReference type="NCBI Taxonomy" id="473425"/>
    <lineage>
        <taxon>Bacteria</taxon>
        <taxon>Pseudomonadati</taxon>
        <taxon>Pseudomonadota</taxon>
        <taxon>Gammaproteobacteria</taxon>
        <taxon>Lysobacterales</taxon>
        <taxon>Lysobacteraceae</taxon>
        <taxon>Xanthomonas</taxon>
    </lineage>
</organism>
<dbReference type="Proteomes" id="UP000825388">
    <property type="component" value="Unassembled WGS sequence"/>
</dbReference>
<comment type="caution">
    <text evidence="1">The sequence shown here is derived from an EMBL/GenBank/DDBJ whole genome shotgun (WGS) entry which is preliminary data.</text>
</comment>
<gene>
    <name evidence="1" type="ORF">Xseb_19175</name>
</gene>
<protein>
    <submittedName>
        <fullName evidence="1">Uncharacterized protein</fullName>
    </submittedName>
</protein>
<sequence>MVKQLEDANMLTPDRVKNALWLGECRIHNVQLLDVTAGPIGEELLTVQVLDQGEPFVMTGGARFGEFSGRDIGRVGYLEAARFAPPRLSNGECWFRAYLDQTLRRAPEFDAPMSLSGFPGRRVANIGWICESKPMGFRAPAGLVPGGEGRFVPDETVQITLNVPPEFVRLCRQYQRSPEEILRGFIADAAELHDLHGAPRADGFSSNGSDERDYAEAWIERAYAPWRVDIDALEEKEAEEEEREDQRIEIGAYLDDVVADGGDADAFLEAVRDLADRFKSESCSREG</sequence>
<evidence type="ECO:0000313" key="1">
    <source>
        <dbReference type="EMBL" id="MBZ3926189.1"/>
    </source>
</evidence>
<proteinExistence type="predicted"/>
<evidence type="ECO:0000313" key="2">
    <source>
        <dbReference type="Proteomes" id="UP000825388"/>
    </source>
</evidence>
<accession>A0AAW4RT19</accession>
<dbReference type="AlphaFoldDB" id="A0AAW4RT19"/>